<evidence type="ECO:0000313" key="2">
    <source>
        <dbReference type="EMBL" id="SUP39474.1"/>
    </source>
</evidence>
<dbReference type="PANTHER" id="PTHR11803">
    <property type="entry name" value="2-IMINOBUTANOATE/2-IMINOPROPANOATE DEAMINASE RIDA"/>
    <property type="match status" value="1"/>
</dbReference>
<dbReference type="PANTHER" id="PTHR11803:SF58">
    <property type="entry name" value="PROTEIN HMF1-RELATED"/>
    <property type="match status" value="1"/>
</dbReference>
<dbReference type="EMBL" id="UHIO01000001">
    <property type="protein sequence ID" value="SUP39474.1"/>
    <property type="molecule type" value="Genomic_DNA"/>
</dbReference>
<dbReference type="Pfam" id="PF01042">
    <property type="entry name" value="Ribonuc_L-PSP"/>
    <property type="match status" value="1"/>
</dbReference>
<keyword evidence="3" id="KW-1185">Reference proteome</keyword>
<dbReference type="GO" id="GO:0005829">
    <property type="term" value="C:cytosol"/>
    <property type="evidence" value="ECO:0007669"/>
    <property type="project" value="TreeGrafter"/>
</dbReference>
<evidence type="ECO:0000256" key="1">
    <source>
        <dbReference type="ARBA" id="ARBA00010552"/>
    </source>
</evidence>
<keyword evidence="2" id="KW-0378">Hydrolase</keyword>
<dbReference type="InterPro" id="IPR006175">
    <property type="entry name" value="YjgF/YER057c/UK114"/>
</dbReference>
<dbReference type="Gene3D" id="3.30.1330.40">
    <property type="entry name" value="RutC-like"/>
    <property type="match status" value="1"/>
</dbReference>
<dbReference type="CDD" id="cd00448">
    <property type="entry name" value="YjgF_YER057c_UK114_family"/>
    <property type="match status" value="1"/>
</dbReference>
<dbReference type="EC" id="3.5.4.-" evidence="2"/>
<dbReference type="RefSeq" id="WP_115309354.1">
    <property type="nucleotide sequence ID" value="NZ_UHIO01000001.1"/>
</dbReference>
<reference evidence="2 3" key="1">
    <citation type="submission" date="2018-06" db="EMBL/GenBank/DDBJ databases">
        <authorList>
            <consortium name="Pathogen Informatics"/>
            <person name="Doyle S."/>
        </authorList>
    </citation>
    <scope>NUCLEOTIDE SEQUENCE [LARGE SCALE GENOMIC DNA]</scope>
    <source>
        <strain evidence="2 3">NCTC12020</strain>
    </source>
</reference>
<comment type="similarity">
    <text evidence="1">Belongs to the RutC family.</text>
</comment>
<dbReference type="AlphaFoldDB" id="A0A380NH18"/>
<sequence length="121" mass="13807">MNLKKSVIPHYSSFLRVKGGETIYISGQLPIDTETKKPVSKETKDQVRLALKKMEDIIKTQGGDRYHIVKTVAYTDDISNWEDINEVYNEFFGEHKPTRTIVAVKEIHFGVKVEIEGIAVI</sequence>
<name>A0A380NH18_9FIRM</name>
<protein>
    <submittedName>
        <fullName evidence="2">Reactive intermediate deaminase TdcF</fullName>
        <ecNumber evidence="2">3.5.4.-</ecNumber>
    </submittedName>
</protein>
<organism evidence="2 3">
    <name type="scientific">Veillonella criceti</name>
    <dbReference type="NCBI Taxonomy" id="103891"/>
    <lineage>
        <taxon>Bacteria</taxon>
        <taxon>Bacillati</taxon>
        <taxon>Bacillota</taxon>
        <taxon>Negativicutes</taxon>
        <taxon>Veillonellales</taxon>
        <taxon>Veillonellaceae</taxon>
        <taxon>Veillonella</taxon>
    </lineage>
</organism>
<gene>
    <name evidence="2" type="primary">tdcF</name>
    <name evidence="2" type="ORF">NCTC12020_00061</name>
</gene>
<accession>A0A380NH18</accession>
<dbReference type="SUPFAM" id="SSF55298">
    <property type="entry name" value="YjgF-like"/>
    <property type="match status" value="1"/>
</dbReference>
<dbReference type="GO" id="GO:0019239">
    <property type="term" value="F:deaminase activity"/>
    <property type="evidence" value="ECO:0007669"/>
    <property type="project" value="TreeGrafter"/>
</dbReference>
<dbReference type="InterPro" id="IPR035959">
    <property type="entry name" value="RutC-like_sf"/>
</dbReference>
<dbReference type="OrthoDB" id="9803101at2"/>
<proteinExistence type="inferred from homology"/>
<dbReference type="Proteomes" id="UP000255367">
    <property type="component" value="Unassembled WGS sequence"/>
</dbReference>
<evidence type="ECO:0000313" key="3">
    <source>
        <dbReference type="Proteomes" id="UP000255367"/>
    </source>
</evidence>